<protein>
    <submittedName>
        <fullName evidence="3 4">WD repeat-containing protein 91-like</fullName>
    </submittedName>
</protein>
<dbReference type="RefSeq" id="XP_041441357.1">
    <property type="nucleotide sequence ID" value="XM_041585423.1"/>
</dbReference>
<keyword evidence="1" id="KW-0677">Repeat</keyword>
<dbReference type="InterPro" id="IPR039724">
    <property type="entry name" value="WDR91"/>
</dbReference>
<dbReference type="InterPro" id="IPR036322">
    <property type="entry name" value="WD40_repeat_dom_sf"/>
</dbReference>
<evidence type="ECO:0000313" key="3">
    <source>
        <dbReference type="RefSeq" id="XP_041441356.1"/>
    </source>
</evidence>
<evidence type="ECO:0000313" key="4">
    <source>
        <dbReference type="RefSeq" id="XP_041441357.1"/>
    </source>
</evidence>
<dbReference type="KEGG" id="xla:108705915"/>
<dbReference type="Proteomes" id="UP000186698">
    <property type="component" value="Chromosome 3L"/>
</dbReference>
<gene>
    <name evidence="3" type="primary">LOC108705915</name>
    <name evidence="4" type="synonym">LOC121401016</name>
</gene>
<dbReference type="PANTHER" id="PTHR13083:SF3">
    <property type="entry name" value="WD REPEAT-CONTAINING PROTEIN 91"/>
    <property type="match status" value="1"/>
</dbReference>
<dbReference type="GeneID" id="108705915"/>
<organism evidence="2 3">
    <name type="scientific">Xenopus laevis</name>
    <name type="common">African clawed frog</name>
    <dbReference type="NCBI Taxonomy" id="8355"/>
    <lineage>
        <taxon>Eukaryota</taxon>
        <taxon>Metazoa</taxon>
        <taxon>Chordata</taxon>
        <taxon>Craniata</taxon>
        <taxon>Vertebrata</taxon>
        <taxon>Euteleostomi</taxon>
        <taxon>Amphibia</taxon>
        <taxon>Batrachia</taxon>
        <taxon>Anura</taxon>
        <taxon>Pipoidea</taxon>
        <taxon>Pipidae</taxon>
        <taxon>Xenopodinae</taxon>
        <taxon>Xenopus</taxon>
        <taxon>Xenopus</taxon>
    </lineage>
</organism>
<dbReference type="GO" id="GO:0031901">
    <property type="term" value="C:early endosome membrane"/>
    <property type="evidence" value="ECO:0007669"/>
    <property type="project" value="TreeGrafter"/>
</dbReference>
<name>A0A8J1MJ03_XENLA</name>
<dbReference type="PANTHER" id="PTHR13083">
    <property type="entry name" value="WD REPEAT-CONTAINING PROTEIN 91"/>
    <property type="match status" value="1"/>
</dbReference>
<reference evidence="3 4" key="1">
    <citation type="submission" date="2025-04" db="UniProtKB">
        <authorList>
            <consortium name="RefSeq"/>
        </authorList>
    </citation>
    <scope>IDENTIFICATION</scope>
    <source>
        <strain evidence="3 4">J_2021</strain>
        <tissue evidence="3 4">Erythrocytes</tissue>
    </source>
</reference>
<dbReference type="RefSeq" id="XP_041441356.1">
    <property type="nucleotide sequence ID" value="XM_041585422.1"/>
</dbReference>
<dbReference type="GO" id="GO:0051898">
    <property type="term" value="P:negative regulation of phosphatidylinositol 3-kinase/protein kinase B signal transduction"/>
    <property type="evidence" value="ECO:0007669"/>
    <property type="project" value="InterPro"/>
</dbReference>
<dbReference type="SUPFAM" id="SSF50978">
    <property type="entry name" value="WD40 repeat-like"/>
    <property type="match status" value="1"/>
</dbReference>
<accession>A0A8J1MJ03</accession>
<sequence>MHCRVDCSGCRVASVDVDGVIKIWSIDGIMQTKASAISKSALLSLEWTTKRDRLISCKRTATQNCSNEDFFVPSAV</sequence>
<evidence type="ECO:0000313" key="2">
    <source>
        <dbReference type="Proteomes" id="UP000186698"/>
    </source>
</evidence>
<dbReference type="GO" id="GO:0045022">
    <property type="term" value="P:early endosome to late endosome transport"/>
    <property type="evidence" value="ECO:0007669"/>
    <property type="project" value="InterPro"/>
</dbReference>
<dbReference type="GO" id="GO:0141039">
    <property type="term" value="F:phosphatidylinositol 3-kinase inhibitor activity"/>
    <property type="evidence" value="ECO:0007669"/>
    <property type="project" value="InterPro"/>
</dbReference>
<evidence type="ECO:0000256" key="1">
    <source>
        <dbReference type="ARBA" id="ARBA00022737"/>
    </source>
</evidence>
<dbReference type="AlphaFoldDB" id="A0A8J1MJ03"/>
<dbReference type="KEGG" id="xla:121401016"/>
<keyword evidence="2" id="KW-1185">Reference proteome</keyword>
<proteinExistence type="predicted"/>
<dbReference type="GO" id="GO:0031902">
    <property type="term" value="C:late endosome membrane"/>
    <property type="evidence" value="ECO:0007669"/>
    <property type="project" value="TreeGrafter"/>
</dbReference>